<feature type="region of interest" description="Disordered" evidence="1">
    <location>
        <begin position="223"/>
        <end position="303"/>
    </location>
</feature>
<name>A0A1H5LXI4_9MICC</name>
<evidence type="ECO:0000256" key="1">
    <source>
        <dbReference type="SAM" id="MobiDB-lite"/>
    </source>
</evidence>
<evidence type="ECO:0000313" key="2">
    <source>
        <dbReference type="EMBL" id="SEE81759.1"/>
    </source>
</evidence>
<feature type="compositionally biased region" description="Polar residues" evidence="1">
    <location>
        <begin position="288"/>
        <end position="297"/>
    </location>
</feature>
<protein>
    <recommendedName>
        <fullName evidence="4">ABC transporter ATP-binding protein</fullName>
    </recommendedName>
</protein>
<reference evidence="2 3" key="1">
    <citation type="submission" date="2016-10" db="EMBL/GenBank/DDBJ databases">
        <authorList>
            <person name="de Groot N.N."/>
        </authorList>
    </citation>
    <scope>NUCLEOTIDE SEQUENCE [LARGE SCALE GENOMIC DNA]</scope>
    <source>
        <strain evidence="2 3">DSM 22274</strain>
    </source>
</reference>
<sequence length="303" mass="32332">MLTTNQLHIDGRHHTLLPATTVEARRSEVLLIQADGQERRTALALALTGRMKPSAGTVSIGHDASLAGLRRRSAIIDAPEVNAPENHLTVKSLASEDLALVPYKFRDRTRPTAWLVKHGFRDILDEWIEALEPTRLLHLQLELALANRDVDLVVVDSPDRHTADTSAWLPLLEQLAAGTLGRGEEVNASTPLRPLVVVGVVGRIPDEWDGAVDVAGNALLTHADRADLPPSPDPGGAGDDPGDGDEAGLGAQDDATETSELPALVVEAQEHGISAAGEADEVDETISAPGTEQVPSQQEEETR</sequence>
<accession>A0A1H5LXI4</accession>
<dbReference type="Proteomes" id="UP000182725">
    <property type="component" value="Unassembled WGS sequence"/>
</dbReference>
<dbReference type="AlphaFoldDB" id="A0A1H5LXI4"/>
<evidence type="ECO:0008006" key="4">
    <source>
        <dbReference type="Google" id="ProtNLM"/>
    </source>
</evidence>
<evidence type="ECO:0000313" key="3">
    <source>
        <dbReference type="Proteomes" id="UP000182725"/>
    </source>
</evidence>
<dbReference type="RefSeq" id="WP_074711942.1">
    <property type="nucleotide sequence ID" value="NZ_FNTV01000001.1"/>
</dbReference>
<gene>
    <name evidence="2" type="ORF">SAMN04489740_2657</name>
</gene>
<proteinExistence type="predicted"/>
<organism evidence="2 3">
    <name type="scientific">Arthrobacter alpinus</name>
    <dbReference type="NCBI Taxonomy" id="656366"/>
    <lineage>
        <taxon>Bacteria</taxon>
        <taxon>Bacillati</taxon>
        <taxon>Actinomycetota</taxon>
        <taxon>Actinomycetes</taxon>
        <taxon>Micrococcales</taxon>
        <taxon>Micrococcaceae</taxon>
        <taxon>Arthrobacter</taxon>
    </lineage>
</organism>
<dbReference type="EMBL" id="FNTV01000001">
    <property type="protein sequence ID" value="SEE81759.1"/>
    <property type="molecule type" value="Genomic_DNA"/>
</dbReference>